<dbReference type="KEGG" id="sedi:EBB79_23480"/>
<reference evidence="2 3" key="1">
    <citation type="submission" date="2018-10" db="EMBL/GenBank/DDBJ databases">
        <title>Parasedimentitalea marina sp. nov., a psychrophilic bacterium isolated from deep seawater of the New Britain Trench.</title>
        <authorList>
            <person name="Cao J."/>
        </authorList>
    </citation>
    <scope>NUCLEOTIDE SEQUENCE [LARGE SCALE GENOMIC DNA]</scope>
    <source>
        <strain evidence="2 3">W43</strain>
        <plasmid evidence="2 3">pW43B</plasmid>
    </source>
</reference>
<keyword evidence="2" id="KW-0614">Plasmid</keyword>
<sequence>MFADAVILLIAILTGAALQVGVGIGFSIVVAPLMMVLLGTATAVPVLLGLNTLVSAVAVEPRIWLREKVD</sequence>
<evidence type="ECO:0000256" key="1">
    <source>
        <dbReference type="SAM" id="Phobius"/>
    </source>
</evidence>
<dbReference type="EMBL" id="CP033221">
    <property type="protein sequence ID" value="AZV80896.1"/>
    <property type="molecule type" value="Genomic_DNA"/>
</dbReference>
<feature type="transmembrane region" description="Helical" evidence="1">
    <location>
        <begin position="36"/>
        <end position="59"/>
    </location>
</feature>
<keyword evidence="1" id="KW-0472">Membrane</keyword>
<accession>A0A3T0NA40</accession>
<organism evidence="2 3">
    <name type="scientific">Parasedimentitalea marina</name>
    <dbReference type="NCBI Taxonomy" id="2483033"/>
    <lineage>
        <taxon>Bacteria</taxon>
        <taxon>Pseudomonadati</taxon>
        <taxon>Pseudomonadota</taxon>
        <taxon>Alphaproteobacteria</taxon>
        <taxon>Rhodobacterales</taxon>
        <taxon>Paracoccaceae</taxon>
        <taxon>Parasedimentitalea</taxon>
    </lineage>
</organism>
<feature type="transmembrane region" description="Helical" evidence="1">
    <location>
        <begin position="7"/>
        <end position="30"/>
    </location>
</feature>
<evidence type="ECO:0000313" key="3">
    <source>
        <dbReference type="Proteomes" id="UP000283063"/>
    </source>
</evidence>
<keyword evidence="1" id="KW-0812">Transmembrane</keyword>
<dbReference type="Proteomes" id="UP000283063">
    <property type="component" value="Plasmid pW43B"/>
</dbReference>
<proteinExistence type="predicted"/>
<gene>
    <name evidence="2" type="ORF">EBB79_23480</name>
</gene>
<dbReference type="RefSeq" id="WP_127751393.1">
    <property type="nucleotide sequence ID" value="NZ_CP033221.1"/>
</dbReference>
<name>A0A3T0NA40_9RHOB</name>
<evidence type="ECO:0008006" key="4">
    <source>
        <dbReference type="Google" id="ProtNLM"/>
    </source>
</evidence>
<dbReference type="AlphaFoldDB" id="A0A3T0NA40"/>
<keyword evidence="3" id="KW-1185">Reference proteome</keyword>
<protein>
    <recommendedName>
        <fullName evidence="4">Sulfite exporter TauE/SafE family protein</fullName>
    </recommendedName>
</protein>
<keyword evidence="1" id="KW-1133">Transmembrane helix</keyword>
<evidence type="ECO:0000313" key="2">
    <source>
        <dbReference type="EMBL" id="AZV80896.1"/>
    </source>
</evidence>
<geneLocation type="plasmid" evidence="2 3">
    <name>pW43B</name>
</geneLocation>